<evidence type="ECO:0000313" key="2">
    <source>
        <dbReference type="Proteomes" id="UP000024635"/>
    </source>
</evidence>
<comment type="caution">
    <text evidence="1">The sequence shown here is derived from an EMBL/GenBank/DDBJ whole genome shotgun (WGS) entry which is preliminary data.</text>
</comment>
<gene>
    <name evidence="1" type="primary">Acey_s0342.g3048</name>
    <name evidence="1" type="ORF">Y032_0342g3048</name>
</gene>
<evidence type="ECO:0000313" key="1">
    <source>
        <dbReference type="EMBL" id="EYB83157.1"/>
    </source>
</evidence>
<name>A0A016RYJ4_9BILA</name>
<accession>A0A016RYJ4</accession>
<dbReference type="EMBL" id="JARK01001678">
    <property type="protein sequence ID" value="EYB83157.1"/>
    <property type="molecule type" value="Genomic_DNA"/>
</dbReference>
<reference evidence="2" key="1">
    <citation type="journal article" date="2015" name="Nat. Genet.">
        <title>The genome and transcriptome of the zoonotic hookworm Ancylostoma ceylanicum identify infection-specific gene families.</title>
        <authorList>
            <person name="Schwarz E.M."/>
            <person name="Hu Y."/>
            <person name="Antoshechkin I."/>
            <person name="Miller M.M."/>
            <person name="Sternberg P.W."/>
            <person name="Aroian R.V."/>
        </authorList>
    </citation>
    <scope>NUCLEOTIDE SEQUENCE</scope>
    <source>
        <strain evidence="2">HY135</strain>
    </source>
</reference>
<dbReference type="Proteomes" id="UP000024635">
    <property type="component" value="Unassembled WGS sequence"/>
</dbReference>
<keyword evidence="2" id="KW-1185">Reference proteome</keyword>
<sequence>MTFLTIQEFGLSSETLEKARNEFQFISVRAGPTSHLLFDKPGSLPLEEILVLCGVHHDKEEEQLNKG</sequence>
<protein>
    <submittedName>
        <fullName evidence="1">Uncharacterized protein</fullName>
    </submittedName>
</protein>
<organism evidence="1 2">
    <name type="scientific">Ancylostoma ceylanicum</name>
    <dbReference type="NCBI Taxonomy" id="53326"/>
    <lineage>
        <taxon>Eukaryota</taxon>
        <taxon>Metazoa</taxon>
        <taxon>Ecdysozoa</taxon>
        <taxon>Nematoda</taxon>
        <taxon>Chromadorea</taxon>
        <taxon>Rhabditida</taxon>
        <taxon>Rhabditina</taxon>
        <taxon>Rhabditomorpha</taxon>
        <taxon>Strongyloidea</taxon>
        <taxon>Ancylostomatidae</taxon>
        <taxon>Ancylostomatinae</taxon>
        <taxon>Ancylostoma</taxon>
    </lineage>
</organism>
<dbReference type="AlphaFoldDB" id="A0A016RYJ4"/>
<proteinExistence type="predicted"/>